<dbReference type="PANTHER" id="PTHR32552">
    <property type="entry name" value="FERRICHROME IRON RECEPTOR-RELATED"/>
    <property type="match status" value="1"/>
</dbReference>
<keyword evidence="9 11" id="KW-0472">Membrane</keyword>
<dbReference type="InParanoid" id="A0A7X0JUV8"/>
<gene>
    <name evidence="15" type="ORF">HNR48_002428</name>
</gene>
<dbReference type="Pfam" id="PF00593">
    <property type="entry name" value="TonB_dep_Rec_b-barrel"/>
    <property type="match status" value="1"/>
</dbReference>
<dbReference type="AlphaFoldDB" id="A0A7X0JUV8"/>
<dbReference type="InterPro" id="IPR012910">
    <property type="entry name" value="Plug_dom"/>
</dbReference>
<keyword evidence="5 11" id="KW-0812">Transmembrane</keyword>
<keyword evidence="16" id="KW-1185">Reference proteome</keyword>
<dbReference type="Pfam" id="PF07715">
    <property type="entry name" value="Plug"/>
    <property type="match status" value="1"/>
</dbReference>
<keyword evidence="15" id="KW-0675">Receptor</keyword>
<keyword evidence="6" id="KW-0408">Iron</keyword>
<evidence type="ECO:0000256" key="3">
    <source>
        <dbReference type="ARBA" id="ARBA00022452"/>
    </source>
</evidence>
<dbReference type="PROSITE" id="PS52016">
    <property type="entry name" value="TONB_DEPENDENT_REC_3"/>
    <property type="match status" value="1"/>
</dbReference>
<dbReference type="GO" id="GO:0006826">
    <property type="term" value="P:iron ion transport"/>
    <property type="evidence" value="ECO:0007669"/>
    <property type="project" value="UniProtKB-KW"/>
</dbReference>
<evidence type="ECO:0000256" key="9">
    <source>
        <dbReference type="ARBA" id="ARBA00023136"/>
    </source>
</evidence>
<keyword evidence="7" id="KW-0406">Ion transport</keyword>
<evidence type="ECO:0000313" key="16">
    <source>
        <dbReference type="Proteomes" id="UP000528457"/>
    </source>
</evidence>
<keyword evidence="3 11" id="KW-1134">Transmembrane beta strand</keyword>
<keyword evidence="10 11" id="KW-0998">Cell outer membrane</keyword>
<sequence>MNNKKLLLASAIASVMPSPIIYADGMLEEVVVTARKRSESLQETPLSVVALGAENLEQQNISDLKGIEMKMPNVAAGGAGGLGGSNAAFFVRGIGTDRNAVNQETPIALYVDDAYYGRTDGALLSVLDVAQVEVSRGPQGTLFGRGATGGAIRYITQKPTDELEAKVQLNIGSENRRDVKAVVNLPVSEDVAFRFTGATLNQDGHVKGVLSGVDYGDKNSDLFRAYMRWQLSDNAELLWSADYTKGNSNGGASVLIARNNNAPFVQGEAGAGFDIANIPLGDYSKSYQTGENFYKSDNRGSNLTINWGLSDSIEFKSSTSWRKIDVTGAYDTDGTPASLFEQNFDRNIDMLSQEFQFSGEGDGHSWLAGFFYYSEEASDQRDVYTTRNSRDRTSTRIVNPYEVESYAVFGQASFDLNDQWSLTSGLRYTYDDKSIVANELNPAGAKKITEDVRNSDTWSALTGRISLEYQMNDDVFLFTSLARGYRSGGFNDRIRADLGADNFFGITAFDEETLDVAELGLRSELLDQRLRFNMTFFYGEYDDMQISSLLPGTTRNVIQNIGAAEISGLEGEFTFLINDVFSVDGAFGYLNADYTRIESDRASVGLDSDFARAPEISYAIGLEADWGETIARIDYGWKDDFRSVTPDANFIQQEAYGLLNANVRCRPEGSNWQLSIYGTNLTDEHYLVSGIAVLNPVGIAQVEPGRFREFGVKIDWEL</sequence>
<evidence type="ECO:0000256" key="1">
    <source>
        <dbReference type="ARBA" id="ARBA00004571"/>
    </source>
</evidence>
<evidence type="ECO:0000256" key="12">
    <source>
        <dbReference type="RuleBase" id="RU003357"/>
    </source>
</evidence>
<dbReference type="EMBL" id="JACHHT010000002">
    <property type="protein sequence ID" value="MBB6522143.1"/>
    <property type="molecule type" value="Genomic_DNA"/>
</dbReference>
<proteinExistence type="inferred from homology"/>
<organism evidence="15 16">
    <name type="scientific">Pseudoteredinibacter isoporae</name>
    <dbReference type="NCBI Taxonomy" id="570281"/>
    <lineage>
        <taxon>Bacteria</taxon>
        <taxon>Pseudomonadati</taxon>
        <taxon>Pseudomonadota</taxon>
        <taxon>Gammaproteobacteria</taxon>
        <taxon>Cellvibrionales</taxon>
        <taxon>Cellvibrionaceae</taxon>
        <taxon>Pseudoteredinibacter</taxon>
    </lineage>
</organism>
<accession>A0A7X0JUV8</accession>
<protein>
    <submittedName>
        <fullName evidence="15">Iron complex outermembrane receptor protein</fullName>
    </submittedName>
</protein>
<feature type="domain" description="TonB-dependent receptor plug" evidence="14">
    <location>
        <begin position="41"/>
        <end position="151"/>
    </location>
</feature>
<dbReference type="RefSeq" id="WP_166846647.1">
    <property type="nucleotide sequence ID" value="NZ_JAAONY010000002.1"/>
</dbReference>
<feature type="domain" description="TonB-dependent receptor-like beta-barrel" evidence="13">
    <location>
        <begin position="257"/>
        <end position="681"/>
    </location>
</feature>
<keyword evidence="2 11" id="KW-0813">Transport</keyword>
<dbReference type="GO" id="GO:0009279">
    <property type="term" value="C:cell outer membrane"/>
    <property type="evidence" value="ECO:0007669"/>
    <property type="project" value="UniProtKB-SubCell"/>
</dbReference>
<evidence type="ECO:0000256" key="10">
    <source>
        <dbReference type="ARBA" id="ARBA00023237"/>
    </source>
</evidence>
<dbReference type="Gene3D" id="2.40.170.20">
    <property type="entry name" value="TonB-dependent receptor, beta-barrel domain"/>
    <property type="match status" value="1"/>
</dbReference>
<dbReference type="PANTHER" id="PTHR32552:SF81">
    <property type="entry name" value="TONB-DEPENDENT OUTER MEMBRANE RECEPTOR"/>
    <property type="match status" value="1"/>
</dbReference>
<comment type="subcellular location">
    <subcellularLocation>
        <location evidence="1 11">Cell outer membrane</location>
        <topology evidence="1 11">Multi-pass membrane protein</topology>
    </subcellularLocation>
</comment>
<evidence type="ECO:0000256" key="8">
    <source>
        <dbReference type="ARBA" id="ARBA00023077"/>
    </source>
</evidence>
<comment type="caution">
    <text evidence="15">The sequence shown here is derived from an EMBL/GenBank/DDBJ whole genome shotgun (WGS) entry which is preliminary data.</text>
</comment>
<evidence type="ECO:0000256" key="4">
    <source>
        <dbReference type="ARBA" id="ARBA00022496"/>
    </source>
</evidence>
<comment type="similarity">
    <text evidence="11 12">Belongs to the TonB-dependent receptor family.</text>
</comment>
<dbReference type="InterPro" id="IPR039426">
    <property type="entry name" value="TonB-dep_rcpt-like"/>
</dbReference>
<evidence type="ECO:0000256" key="2">
    <source>
        <dbReference type="ARBA" id="ARBA00022448"/>
    </source>
</evidence>
<reference evidence="15 16" key="1">
    <citation type="submission" date="2020-08" db="EMBL/GenBank/DDBJ databases">
        <title>Genomic Encyclopedia of Type Strains, Phase IV (KMG-IV): sequencing the most valuable type-strain genomes for metagenomic binning, comparative biology and taxonomic classification.</title>
        <authorList>
            <person name="Goeker M."/>
        </authorList>
    </citation>
    <scope>NUCLEOTIDE SEQUENCE [LARGE SCALE GENOMIC DNA]</scope>
    <source>
        <strain evidence="15 16">DSM 22368</strain>
    </source>
</reference>
<keyword evidence="4" id="KW-0410">Iron transport</keyword>
<evidence type="ECO:0000256" key="5">
    <source>
        <dbReference type="ARBA" id="ARBA00022692"/>
    </source>
</evidence>
<evidence type="ECO:0000259" key="14">
    <source>
        <dbReference type="Pfam" id="PF07715"/>
    </source>
</evidence>
<dbReference type="Proteomes" id="UP000528457">
    <property type="component" value="Unassembled WGS sequence"/>
</dbReference>
<evidence type="ECO:0000259" key="13">
    <source>
        <dbReference type="Pfam" id="PF00593"/>
    </source>
</evidence>
<evidence type="ECO:0000256" key="6">
    <source>
        <dbReference type="ARBA" id="ARBA00023004"/>
    </source>
</evidence>
<evidence type="ECO:0000256" key="11">
    <source>
        <dbReference type="PROSITE-ProRule" id="PRU01360"/>
    </source>
</evidence>
<dbReference type="InterPro" id="IPR036942">
    <property type="entry name" value="Beta-barrel_TonB_sf"/>
</dbReference>
<evidence type="ECO:0000256" key="7">
    <source>
        <dbReference type="ARBA" id="ARBA00023065"/>
    </source>
</evidence>
<keyword evidence="8 12" id="KW-0798">TonB box</keyword>
<name>A0A7X0JUV8_9GAMM</name>
<dbReference type="SUPFAM" id="SSF56935">
    <property type="entry name" value="Porins"/>
    <property type="match status" value="1"/>
</dbReference>
<evidence type="ECO:0000313" key="15">
    <source>
        <dbReference type="EMBL" id="MBB6522143.1"/>
    </source>
</evidence>
<dbReference type="InterPro" id="IPR000531">
    <property type="entry name" value="Beta-barrel_TonB"/>
</dbReference>